<protein>
    <submittedName>
        <fullName evidence="4">Glycosyltransferase</fullName>
    </submittedName>
</protein>
<dbReference type="PANTHER" id="PTHR12526">
    <property type="entry name" value="GLYCOSYLTRANSFERASE"/>
    <property type="match status" value="1"/>
</dbReference>
<dbReference type="GO" id="GO:0016757">
    <property type="term" value="F:glycosyltransferase activity"/>
    <property type="evidence" value="ECO:0007669"/>
    <property type="project" value="UniProtKB-ARBA"/>
</dbReference>
<dbReference type="Pfam" id="PF00534">
    <property type="entry name" value="Glycos_transf_1"/>
    <property type="match status" value="1"/>
</dbReference>
<proteinExistence type="predicted"/>
<dbReference type="InterPro" id="IPR028098">
    <property type="entry name" value="Glyco_trans_4-like_N"/>
</dbReference>
<accession>A0A6M7WMA7</accession>
<organism evidence="4 5">
    <name type="scientific">Mesorhizobium loti R88b</name>
    <dbReference type="NCBI Taxonomy" id="935548"/>
    <lineage>
        <taxon>Bacteria</taxon>
        <taxon>Pseudomonadati</taxon>
        <taxon>Pseudomonadota</taxon>
        <taxon>Alphaproteobacteria</taxon>
        <taxon>Hyphomicrobiales</taxon>
        <taxon>Phyllobacteriaceae</taxon>
        <taxon>Mesorhizobium</taxon>
    </lineage>
</organism>
<evidence type="ECO:0000313" key="5">
    <source>
        <dbReference type="Proteomes" id="UP000503017"/>
    </source>
</evidence>
<feature type="domain" description="Glycosyltransferase subfamily 4-like N-terminal" evidence="3">
    <location>
        <begin position="63"/>
        <end position="250"/>
    </location>
</feature>
<feature type="domain" description="Glycosyl transferase family 1" evidence="2">
    <location>
        <begin position="258"/>
        <end position="412"/>
    </location>
</feature>
<feature type="region of interest" description="Disordered" evidence="1">
    <location>
        <begin position="109"/>
        <end position="131"/>
    </location>
</feature>
<dbReference type="EMBL" id="CP033367">
    <property type="protein sequence ID" value="QKD05210.1"/>
    <property type="molecule type" value="Genomic_DNA"/>
</dbReference>
<dbReference type="Pfam" id="PF13439">
    <property type="entry name" value="Glyco_transf_4"/>
    <property type="match status" value="1"/>
</dbReference>
<evidence type="ECO:0000256" key="1">
    <source>
        <dbReference type="SAM" id="MobiDB-lite"/>
    </source>
</evidence>
<sequence>MRVGCALWQAGTNEDRRRGRMTLREELPMTDVESQQNAAVSATARVRTPRQSVLFVIGTLDLGGTESQLVLLAKELKKRGWRVEVFALSSGGVLAETLDSAGIQVSYGLHRPNPSPASPTSVNAEAKRSVAPKRRPSVKAMLVLGAAVTSLVIRIALTRPRVVHAFLPLTNFLGALAGRLALAPLVITSRRGLGNHQERWPRLKRMDRIANRFSHVVVANSHAVAADVAARDGYDIDRVRVIPNGLDLSRFDQIGRRRDDTRSRLGIDPDDIVIVIVANLIPYKGHSDLIEAFARASQNRPNLRLFIAGQDRGIGAALTEQAQRLGMGSTVRLLGMQDDVPGLLAGMDIGVIASHEEGFCNALMEKLTAGLPVVATNVGGNPEAVSGMPGCVLVEPRDPADLARGLLAIIERLPEQTADREYRQRVMRERYSVEAMVDAYEHLYLADSE</sequence>
<evidence type="ECO:0000259" key="3">
    <source>
        <dbReference type="Pfam" id="PF13439"/>
    </source>
</evidence>
<evidence type="ECO:0000259" key="2">
    <source>
        <dbReference type="Pfam" id="PF00534"/>
    </source>
</evidence>
<dbReference type="InterPro" id="IPR001296">
    <property type="entry name" value="Glyco_trans_1"/>
</dbReference>
<dbReference type="Proteomes" id="UP000503017">
    <property type="component" value="Chromosome"/>
</dbReference>
<dbReference type="Gene3D" id="3.40.50.2000">
    <property type="entry name" value="Glycogen Phosphorylase B"/>
    <property type="match status" value="2"/>
</dbReference>
<dbReference type="PANTHER" id="PTHR12526:SF630">
    <property type="entry name" value="GLYCOSYLTRANSFERASE"/>
    <property type="match status" value="1"/>
</dbReference>
<evidence type="ECO:0000313" key="4">
    <source>
        <dbReference type="EMBL" id="QKD05210.1"/>
    </source>
</evidence>
<name>A0A6M7WMA7_RHILI</name>
<gene>
    <name evidence="4" type="ORF">EB235_30075</name>
</gene>
<keyword evidence="4" id="KW-0808">Transferase</keyword>
<dbReference type="AlphaFoldDB" id="A0A6M7WMA7"/>
<dbReference type="SUPFAM" id="SSF53756">
    <property type="entry name" value="UDP-Glycosyltransferase/glycogen phosphorylase"/>
    <property type="match status" value="1"/>
</dbReference>
<reference evidence="4 5" key="1">
    <citation type="submission" date="2018-10" db="EMBL/GenBank/DDBJ databases">
        <authorList>
            <person name="Perry B.J."/>
            <person name="Sullivan J.T."/>
            <person name="Murphy R.J.T."/>
            <person name="Ramsay J.P."/>
            <person name="Ronson C.W."/>
        </authorList>
    </citation>
    <scope>NUCLEOTIDE SEQUENCE [LARGE SCALE GENOMIC DNA]</scope>
    <source>
        <strain evidence="4 5">R88b</strain>
    </source>
</reference>